<dbReference type="Gene3D" id="3.90.180.10">
    <property type="entry name" value="Medium-chain alcohol dehydrogenases, catalytic domain"/>
    <property type="match status" value="1"/>
</dbReference>
<dbReference type="PANTHER" id="PTHR48106">
    <property type="entry name" value="QUINONE OXIDOREDUCTASE PIG3-RELATED"/>
    <property type="match status" value="1"/>
</dbReference>
<dbReference type="GO" id="GO:0070402">
    <property type="term" value="F:NADPH binding"/>
    <property type="evidence" value="ECO:0007669"/>
    <property type="project" value="TreeGrafter"/>
</dbReference>
<evidence type="ECO:0000313" key="5">
    <source>
        <dbReference type="Proteomes" id="UP000235073"/>
    </source>
</evidence>
<reference evidence="4 5" key="1">
    <citation type="submission" date="2017-12" db="EMBL/GenBank/DDBJ databases">
        <title>Phylogenetic diversity of female urinary microbiome.</title>
        <authorList>
            <person name="Thomas-White K."/>
            <person name="Wolfe A.J."/>
        </authorList>
    </citation>
    <scope>NUCLEOTIDE SEQUENCE [LARGE SCALE GENOMIC DNA]</scope>
    <source>
        <strain evidence="4 5">UMB0733</strain>
    </source>
</reference>
<evidence type="ECO:0000313" key="4">
    <source>
        <dbReference type="EMBL" id="PLA54609.1"/>
    </source>
</evidence>
<dbReference type="InterPro" id="IPR036291">
    <property type="entry name" value="NAD(P)-bd_dom_sf"/>
</dbReference>
<gene>
    <name evidence="4" type="ORF">CYK21_00360</name>
</gene>
<dbReference type="InterPro" id="IPR011032">
    <property type="entry name" value="GroES-like_sf"/>
</dbReference>
<dbReference type="Gene3D" id="3.40.50.720">
    <property type="entry name" value="NAD(P)-binding Rossmann-like Domain"/>
    <property type="match status" value="1"/>
</dbReference>
<dbReference type="GeneID" id="64018355"/>
<dbReference type="Pfam" id="PF08240">
    <property type="entry name" value="ADH_N"/>
    <property type="match status" value="1"/>
</dbReference>
<dbReference type="Proteomes" id="UP000235073">
    <property type="component" value="Unassembled WGS sequence"/>
</dbReference>
<dbReference type="CDD" id="cd08271">
    <property type="entry name" value="MDR5"/>
    <property type="match status" value="1"/>
</dbReference>
<feature type="domain" description="Enoyl reductase (ER)" evidence="3">
    <location>
        <begin position="12"/>
        <end position="326"/>
    </location>
</feature>
<dbReference type="EMBL" id="PKIB01000001">
    <property type="protein sequence ID" value="PLA54609.1"/>
    <property type="molecule type" value="Genomic_DNA"/>
</dbReference>
<keyword evidence="1" id="KW-0521">NADP</keyword>
<dbReference type="InterPro" id="IPR013154">
    <property type="entry name" value="ADH-like_N"/>
</dbReference>
<protein>
    <submittedName>
        <fullName evidence="4">Alcohol dehydrogenase</fullName>
    </submittedName>
</protein>
<name>A0A2I1YIA2_STRMC</name>
<dbReference type="Pfam" id="PF13602">
    <property type="entry name" value="ADH_zinc_N_2"/>
    <property type="match status" value="1"/>
</dbReference>
<dbReference type="GO" id="GO:0016651">
    <property type="term" value="F:oxidoreductase activity, acting on NAD(P)H"/>
    <property type="evidence" value="ECO:0007669"/>
    <property type="project" value="TreeGrafter"/>
</dbReference>
<comment type="caution">
    <text evidence="4">The sequence shown here is derived from an EMBL/GenBank/DDBJ whole genome shotgun (WGS) entry which is preliminary data.</text>
</comment>
<proteinExistence type="predicted"/>
<evidence type="ECO:0000256" key="2">
    <source>
        <dbReference type="ARBA" id="ARBA00023002"/>
    </source>
</evidence>
<dbReference type="SUPFAM" id="SSF51735">
    <property type="entry name" value="NAD(P)-binding Rossmann-fold domains"/>
    <property type="match status" value="1"/>
</dbReference>
<dbReference type="RefSeq" id="WP_048791208.1">
    <property type="nucleotide sequence ID" value="NZ_PKIB01000001.1"/>
</dbReference>
<dbReference type="SUPFAM" id="SSF50129">
    <property type="entry name" value="GroES-like"/>
    <property type="match status" value="1"/>
</dbReference>
<dbReference type="AlphaFoldDB" id="A0A2I1YIA2"/>
<evidence type="ECO:0000259" key="3">
    <source>
        <dbReference type="SMART" id="SM00829"/>
    </source>
</evidence>
<dbReference type="InterPro" id="IPR020843">
    <property type="entry name" value="ER"/>
</dbReference>
<organism evidence="4 5">
    <name type="scientific">Streptococcus macedonicus</name>
    <name type="common">Streptococcus gallolyticus macedonicus</name>
    <dbReference type="NCBI Taxonomy" id="59310"/>
    <lineage>
        <taxon>Bacteria</taxon>
        <taxon>Bacillati</taxon>
        <taxon>Bacillota</taxon>
        <taxon>Bacilli</taxon>
        <taxon>Lactobacillales</taxon>
        <taxon>Streptococcaceae</taxon>
        <taxon>Streptococcus</taxon>
    </lineage>
</organism>
<accession>A0A2I1YIA2</accession>
<dbReference type="SMART" id="SM00829">
    <property type="entry name" value="PKS_ER"/>
    <property type="match status" value="1"/>
</dbReference>
<sequence>MKAFALTDSSQRAISDLAIIDIPKPKISANDVLVKVTAVGLNPVDFKVIENGVDTWTFPHIVGMDVVGEIVELGEHVTQFQIGDRVAGHGNLTKQGCLAEFASVPAYQLTKIPDNISHTDAAALLCNGLTAYQALFRKATLANKKTILIHAGSGGVGSIAIQLAKMVGLTVYTTASTAKFDFVKSLGADVVIDYKTENVSRRIAELTDGLGVDIIINTIGKDESTQDLKRLAYNGSLIAIVSPPLIDNPSDLFSRALSIDVLNLGGAHLSHNPQQAQDLATMTEELFALVQEQKVKALVSQTFPFEETKEALQLIKDQKITGKLVVDMILNHKRSETTCFISN</sequence>
<evidence type="ECO:0000256" key="1">
    <source>
        <dbReference type="ARBA" id="ARBA00022857"/>
    </source>
</evidence>
<keyword evidence="2" id="KW-0560">Oxidoreductase</keyword>